<dbReference type="Proteomes" id="UP000630887">
    <property type="component" value="Unassembled WGS sequence"/>
</dbReference>
<comment type="caution">
    <text evidence="1">The sequence shown here is derived from an EMBL/GenBank/DDBJ whole genome shotgun (WGS) entry which is preliminary data.</text>
</comment>
<evidence type="ECO:0000313" key="2">
    <source>
        <dbReference type="Proteomes" id="UP000630887"/>
    </source>
</evidence>
<dbReference type="AlphaFoldDB" id="A0A8J3KZT0"/>
<gene>
    <name evidence="1" type="ORF">Cco03nite_17800</name>
</gene>
<name>A0A8J3KZT0_9ACTN</name>
<dbReference type="EMBL" id="BONI01000011">
    <property type="protein sequence ID" value="GIG05080.1"/>
    <property type="molecule type" value="Genomic_DNA"/>
</dbReference>
<organism evidence="1 2">
    <name type="scientific">Catellatospora coxensis</name>
    <dbReference type="NCBI Taxonomy" id="310354"/>
    <lineage>
        <taxon>Bacteria</taxon>
        <taxon>Bacillati</taxon>
        <taxon>Actinomycetota</taxon>
        <taxon>Actinomycetes</taxon>
        <taxon>Micromonosporales</taxon>
        <taxon>Micromonosporaceae</taxon>
        <taxon>Catellatospora</taxon>
    </lineage>
</organism>
<evidence type="ECO:0000313" key="1">
    <source>
        <dbReference type="EMBL" id="GIG05080.1"/>
    </source>
</evidence>
<sequence length="255" mass="27513">MTATAGVYAITPDAASWAMHLPDPTRPCHVYRHLPEFADGRPQDDAVALLLEWAGSAGLQPDESHLRWLTGPEPRADRENNHVSADDLVFEMVLALGFTGIPESRPMAVDPGAAPFNLITDQMGGLAKVAHTEVGLRRHAIERGAAPNPLDDWIVESIRLDDELWAAAFCGSDRVAELKAAVAATVESHRQAREASGPPPATVTIGGQEVTSSVHLAETMFHMVARNSLNPVGHPMTALLHQDRRPMAHPIPRPA</sequence>
<proteinExistence type="predicted"/>
<keyword evidence="2" id="KW-1185">Reference proteome</keyword>
<accession>A0A8J3KZT0</accession>
<protein>
    <submittedName>
        <fullName evidence="1">Uncharacterized protein</fullName>
    </submittedName>
</protein>
<reference evidence="1 2" key="1">
    <citation type="submission" date="2021-01" db="EMBL/GenBank/DDBJ databases">
        <title>Whole genome shotgun sequence of Catellatospora coxensis NBRC 107359.</title>
        <authorList>
            <person name="Komaki H."/>
            <person name="Tamura T."/>
        </authorList>
    </citation>
    <scope>NUCLEOTIDE SEQUENCE [LARGE SCALE GENOMIC DNA]</scope>
    <source>
        <strain evidence="1 2">NBRC 107359</strain>
    </source>
</reference>